<dbReference type="Proteomes" id="UP000829364">
    <property type="component" value="Chromosome 1"/>
</dbReference>
<keyword evidence="3 6" id="KW-1133">Transmembrane helix</keyword>
<evidence type="ECO:0000256" key="1">
    <source>
        <dbReference type="ARBA" id="ARBA00004141"/>
    </source>
</evidence>
<dbReference type="AlphaFoldDB" id="A0A9Q8Q566"/>
<keyword evidence="2 6" id="KW-0812">Transmembrane</keyword>
<dbReference type="PROSITE" id="PS50850">
    <property type="entry name" value="MFS"/>
    <property type="match status" value="1"/>
</dbReference>
<evidence type="ECO:0000313" key="9">
    <source>
        <dbReference type="Proteomes" id="UP000829364"/>
    </source>
</evidence>
<dbReference type="SUPFAM" id="SSF103473">
    <property type="entry name" value="MFS general substrate transporter"/>
    <property type="match status" value="1"/>
</dbReference>
<feature type="region of interest" description="Disordered" evidence="5">
    <location>
        <begin position="63"/>
        <end position="93"/>
    </location>
</feature>
<dbReference type="EMBL" id="CP086354">
    <property type="protein sequence ID" value="UNI13260.1"/>
    <property type="molecule type" value="Genomic_DNA"/>
</dbReference>
<evidence type="ECO:0000256" key="2">
    <source>
        <dbReference type="ARBA" id="ARBA00022692"/>
    </source>
</evidence>
<feature type="transmembrane region" description="Helical" evidence="6">
    <location>
        <begin position="394"/>
        <end position="413"/>
    </location>
</feature>
<sequence length="541" mass="56927">MDSAMLRTLVEVQSRASAHGGGSGGDEASHPLAAPAKAVPRTYPGAPHVRGDSVELQRLPTHGQAAAGTGTDSFGDGDVEMSRPSTPTSGGGTAAPVATIATVWHPFMNRFRLLAMCLTNLGNALSDGAAGALIPYMEKYYNIGYGVVSLIFVGQALGFVVAALVLDTLRNRLGRARLLGLGQAMMTLAYVPLVAEAPFVLVVFAFFFVGFGIAVNVAMGNTFCGGLHNGTLMLGLLHGCYGVGGIAGPLVATALVTVAHAVWARYYIITLGISLLTLVLTLWTFWGYEKEEADEEKEQRRRQQQRRQRERRESSGSGSASGEQQQQMPGTTEVSSPPSPSPSPPPLLSMFTALRLRVVLLGAVFIFAYQGAEVSISGWVISFLIHGRGGDPSSVGYVSAGFWAGITLGRFFLSAAGAQRLGEKRFVYGLVAGALAFQLLVWWVPNVVGDAVAVSVVGLLLGPIYPCAAAVFMRGMASRDVLSGMGTISACGSLGGAVAPFITGLLAQAVGTSVLHPIVIFLFVVMLLCWYGVPLEDKRTE</sequence>
<protein>
    <recommendedName>
        <fullName evidence="7">Major facilitator superfamily (MFS) profile domain-containing protein</fullName>
    </recommendedName>
</protein>
<dbReference type="KEGG" id="ptkz:JDV02_000017"/>
<feature type="transmembrane region" description="Helical" evidence="6">
    <location>
        <begin position="266"/>
        <end position="288"/>
    </location>
</feature>
<feature type="compositionally biased region" description="Low complexity" evidence="5">
    <location>
        <begin position="315"/>
        <end position="327"/>
    </location>
</feature>
<dbReference type="InterPro" id="IPR020846">
    <property type="entry name" value="MFS_dom"/>
</dbReference>
<dbReference type="InterPro" id="IPR011701">
    <property type="entry name" value="MFS"/>
</dbReference>
<feature type="transmembrane region" description="Helical" evidence="6">
    <location>
        <begin position="485"/>
        <end position="508"/>
    </location>
</feature>
<dbReference type="OrthoDB" id="413079at2759"/>
<organism evidence="8 9">
    <name type="scientific">Purpureocillium takamizusanense</name>
    <dbReference type="NCBI Taxonomy" id="2060973"/>
    <lineage>
        <taxon>Eukaryota</taxon>
        <taxon>Fungi</taxon>
        <taxon>Dikarya</taxon>
        <taxon>Ascomycota</taxon>
        <taxon>Pezizomycotina</taxon>
        <taxon>Sordariomycetes</taxon>
        <taxon>Hypocreomycetidae</taxon>
        <taxon>Hypocreales</taxon>
        <taxon>Ophiocordycipitaceae</taxon>
        <taxon>Purpureocillium</taxon>
    </lineage>
</organism>
<evidence type="ECO:0000256" key="6">
    <source>
        <dbReference type="SAM" id="Phobius"/>
    </source>
</evidence>
<evidence type="ECO:0000256" key="5">
    <source>
        <dbReference type="SAM" id="MobiDB-lite"/>
    </source>
</evidence>
<feature type="transmembrane region" description="Helical" evidence="6">
    <location>
        <begin position="178"/>
        <end position="195"/>
    </location>
</feature>
<feature type="transmembrane region" description="Helical" evidence="6">
    <location>
        <begin position="143"/>
        <end position="166"/>
    </location>
</feature>
<feature type="transmembrane region" description="Helical" evidence="6">
    <location>
        <begin position="425"/>
        <end position="445"/>
    </location>
</feature>
<feature type="transmembrane region" description="Helical" evidence="6">
    <location>
        <begin position="113"/>
        <end position="137"/>
    </location>
</feature>
<feature type="compositionally biased region" description="Basic residues" evidence="5">
    <location>
        <begin position="300"/>
        <end position="309"/>
    </location>
</feature>
<feature type="transmembrane region" description="Helical" evidence="6">
    <location>
        <begin position="236"/>
        <end position="260"/>
    </location>
</feature>
<comment type="subcellular location">
    <subcellularLocation>
        <location evidence="1">Membrane</location>
        <topology evidence="1">Multi-pass membrane protein</topology>
    </subcellularLocation>
</comment>
<evidence type="ECO:0000259" key="7">
    <source>
        <dbReference type="PROSITE" id="PS50850"/>
    </source>
</evidence>
<dbReference type="Gene3D" id="1.20.1250.20">
    <property type="entry name" value="MFS general substrate transporter like domains"/>
    <property type="match status" value="1"/>
</dbReference>
<dbReference type="InterPro" id="IPR036259">
    <property type="entry name" value="MFS_trans_sf"/>
</dbReference>
<feature type="transmembrane region" description="Helical" evidence="6">
    <location>
        <begin position="358"/>
        <end position="382"/>
    </location>
</feature>
<dbReference type="FunFam" id="1.20.1250.20:FF:000286">
    <property type="entry name" value="MFS efflux transporter"/>
    <property type="match status" value="1"/>
</dbReference>
<name>A0A9Q8Q566_9HYPO</name>
<dbReference type="RefSeq" id="XP_047836741.1">
    <property type="nucleotide sequence ID" value="XM_047980784.1"/>
</dbReference>
<dbReference type="PANTHER" id="PTHR23514">
    <property type="entry name" value="BYPASS OF STOP CODON PROTEIN 6"/>
    <property type="match status" value="1"/>
</dbReference>
<evidence type="ECO:0000256" key="4">
    <source>
        <dbReference type="ARBA" id="ARBA00023136"/>
    </source>
</evidence>
<dbReference type="InterPro" id="IPR051788">
    <property type="entry name" value="MFS_Transporter"/>
</dbReference>
<gene>
    <name evidence="8" type="ORF">JDV02_000017</name>
</gene>
<reference evidence="8" key="1">
    <citation type="submission" date="2021-11" db="EMBL/GenBank/DDBJ databases">
        <title>Purpureocillium_takamizusanense_genome.</title>
        <authorList>
            <person name="Nguyen N.-H."/>
        </authorList>
    </citation>
    <scope>NUCLEOTIDE SEQUENCE</scope>
    <source>
        <strain evidence="8">PT3</strain>
    </source>
</reference>
<proteinExistence type="predicted"/>
<dbReference type="GO" id="GO:0022857">
    <property type="term" value="F:transmembrane transporter activity"/>
    <property type="evidence" value="ECO:0007669"/>
    <property type="project" value="InterPro"/>
</dbReference>
<dbReference type="GeneID" id="72061984"/>
<feature type="transmembrane region" description="Helical" evidence="6">
    <location>
        <begin position="201"/>
        <end position="224"/>
    </location>
</feature>
<feature type="transmembrane region" description="Helical" evidence="6">
    <location>
        <begin position="451"/>
        <end position="473"/>
    </location>
</feature>
<feature type="region of interest" description="Disordered" evidence="5">
    <location>
        <begin position="294"/>
        <end position="344"/>
    </location>
</feature>
<dbReference type="PANTHER" id="PTHR23514:SF6">
    <property type="entry name" value="MAJOR FACILITATOR SUPERFAMILY (MFS) PROFILE DOMAIN-CONTAINING PROTEIN"/>
    <property type="match status" value="1"/>
</dbReference>
<feature type="transmembrane region" description="Helical" evidence="6">
    <location>
        <begin position="514"/>
        <end position="533"/>
    </location>
</feature>
<accession>A0A9Q8Q566</accession>
<keyword evidence="4 6" id="KW-0472">Membrane</keyword>
<evidence type="ECO:0000256" key="3">
    <source>
        <dbReference type="ARBA" id="ARBA00022989"/>
    </source>
</evidence>
<dbReference type="FunFam" id="1.20.1250.20:FF:000308">
    <property type="entry name" value="MFS efflux transporter"/>
    <property type="match status" value="1"/>
</dbReference>
<evidence type="ECO:0000313" key="8">
    <source>
        <dbReference type="EMBL" id="UNI13260.1"/>
    </source>
</evidence>
<feature type="domain" description="Major facilitator superfamily (MFS) profile" evidence="7">
    <location>
        <begin position="112"/>
        <end position="537"/>
    </location>
</feature>
<dbReference type="GO" id="GO:0016020">
    <property type="term" value="C:membrane"/>
    <property type="evidence" value="ECO:0007669"/>
    <property type="project" value="UniProtKB-SubCell"/>
</dbReference>
<keyword evidence="9" id="KW-1185">Reference proteome</keyword>
<dbReference type="Pfam" id="PF07690">
    <property type="entry name" value="MFS_1"/>
    <property type="match status" value="1"/>
</dbReference>